<organism evidence="1">
    <name type="scientific">Tanacetum cinerariifolium</name>
    <name type="common">Dalmatian daisy</name>
    <name type="synonym">Chrysanthemum cinerariifolium</name>
    <dbReference type="NCBI Taxonomy" id="118510"/>
    <lineage>
        <taxon>Eukaryota</taxon>
        <taxon>Viridiplantae</taxon>
        <taxon>Streptophyta</taxon>
        <taxon>Embryophyta</taxon>
        <taxon>Tracheophyta</taxon>
        <taxon>Spermatophyta</taxon>
        <taxon>Magnoliopsida</taxon>
        <taxon>eudicotyledons</taxon>
        <taxon>Gunneridae</taxon>
        <taxon>Pentapetalae</taxon>
        <taxon>asterids</taxon>
        <taxon>campanulids</taxon>
        <taxon>Asterales</taxon>
        <taxon>Asteraceae</taxon>
        <taxon>Asteroideae</taxon>
        <taxon>Anthemideae</taxon>
        <taxon>Anthemidinae</taxon>
        <taxon>Tanacetum</taxon>
    </lineage>
</organism>
<dbReference type="PANTHER" id="PTHR11439">
    <property type="entry name" value="GAG-POL-RELATED RETROTRANSPOSON"/>
    <property type="match status" value="1"/>
</dbReference>
<protein>
    <submittedName>
        <fullName evidence="1">Ribonuclease H-like domain-containing protein</fullName>
    </submittedName>
</protein>
<reference evidence="1" key="1">
    <citation type="journal article" date="2019" name="Sci. Rep.">
        <title>Draft genome of Tanacetum cinerariifolium, the natural source of mosquito coil.</title>
        <authorList>
            <person name="Yamashiro T."/>
            <person name="Shiraishi A."/>
            <person name="Satake H."/>
            <person name="Nakayama K."/>
        </authorList>
    </citation>
    <scope>NUCLEOTIDE SEQUENCE</scope>
</reference>
<accession>A0A6L2MB49</accession>
<name>A0A6L2MB49_TANCI</name>
<evidence type="ECO:0000313" key="1">
    <source>
        <dbReference type="EMBL" id="GEU70890.1"/>
    </source>
</evidence>
<dbReference type="EMBL" id="BKCJ010006200">
    <property type="protein sequence ID" value="GEU70890.1"/>
    <property type="molecule type" value="Genomic_DNA"/>
</dbReference>
<proteinExistence type="predicted"/>
<sequence>MGTLKNNVLIRRRHLVRWLNRTLLGWFSVSPLLSIGRFINSMSRILFSMTPVDTKSNLGDDGTLVSDPTLDRSLARALHYLTFTRPGYCVFLSNNLLSWSSKRQYNLSCFSVEAGYRGVANVVAETSWLRNLLRELQSPPHSATIVYCDNVSKGQVCILHVLSRYQYADICTKGFPSALFDEFQTSLSVLRSPAPTARAISGLVLDVTTTLDATSRCLSSASAAVSADLSPE</sequence>
<dbReference type="AlphaFoldDB" id="A0A6L2MB49"/>
<dbReference type="CDD" id="cd09272">
    <property type="entry name" value="RNase_HI_RT_Ty1"/>
    <property type="match status" value="1"/>
</dbReference>
<gene>
    <name evidence="1" type="ORF">Tci_042868</name>
</gene>
<comment type="caution">
    <text evidence="1">The sequence shown here is derived from an EMBL/GenBank/DDBJ whole genome shotgun (WGS) entry which is preliminary data.</text>
</comment>
<dbReference type="PANTHER" id="PTHR11439:SF524">
    <property type="entry name" value="RNA-DIRECTED DNA POLYMERASE, PROTEIN KINASE RLK-PELLE-DLSV FAMILY"/>
    <property type="match status" value="1"/>
</dbReference>